<feature type="domain" description="DSBA-like thioredoxin" evidence="1">
    <location>
        <begin position="3"/>
        <end position="203"/>
    </location>
</feature>
<dbReference type="InterPro" id="IPR001853">
    <property type="entry name" value="DSBA-like_thioredoxin_dom"/>
</dbReference>
<dbReference type="EMBL" id="CP088295">
    <property type="protein sequence ID" value="UUY02650.1"/>
    <property type="molecule type" value="Genomic_DNA"/>
</dbReference>
<gene>
    <name evidence="2" type="ORF">LRS13_18425</name>
</gene>
<proteinExistence type="predicted"/>
<dbReference type="Pfam" id="PF01323">
    <property type="entry name" value="DSBA"/>
    <property type="match status" value="1"/>
</dbReference>
<protein>
    <submittedName>
        <fullName evidence="2">DsbA family oxidoreductase</fullName>
    </submittedName>
</protein>
<dbReference type="RefSeq" id="WP_353863173.1">
    <property type="nucleotide sequence ID" value="NZ_CP088295.1"/>
</dbReference>
<sequence>MIVEIWADVVCPWCWIGEARLARAIAAAGAQDDTRIEMRAFRLDPDPDPPRVPTVERLQRKYGWTEADTLARMAQIAELGSELGLPLHPERAISAPSTDALRLVLAARPAGMDVAVMTALHRAHFTDALDIGDHNVLRAAATGAGLDRPLTDEVLGSDRHADEVEADEHEARAFGVQGVPFTVFDRRLAVSGAQAQEVFDEAVRRALAG</sequence>
<evidence type="ECO:0000313" key="2">
    <source>
        <dbReference type="EMBL" id="UUY02650.1"/>
    </source>
</evidence>
<dbReference type="Proteomes" id="UP001058860">
    <property type="component" value="Chromosome"/>
</dbReference>
<accession>A0ABY5PDR6</accession>
<dbReference type="PANTHER" id="PTHR13887">
    <property type="entry name" value="GLUTATHIONE S-TRANSFERASE KAPPA"/>
    <property type="match status" value="1"/>
</dbReference>
<dbReference type="InterPro" id="IPR036249">
    <property type="entry name" value="Thioredoxin-like_sf"/>
</dbReference>
<dbReference type="PANTHER" id="PTHR13887:SF41">
    <property type="entry name" value="THIOREDOXIN SUPERFAMILY PROTEIN"/>
    <property type="match status" value="1"/>
</dbReference>
<name>A0ABY5PDR6_9ACTN</name>
<reference evidence="3" key="1">
    <citation type="submission" date="2021-11" db="EMBL/GenBank/DDBJ databases">
        <title>Cultivation dependent microbiological survey of springs from the worlds oldest radium mine currently devoted to the extraction of radon-saturated water.</title>
        <authorList>
            <person name="Kapinusova G."/>
            <person name="Smrhova T."/>
            <person name="Strejcek M."/>
            <person name="Suman J."/>
            <person name="Jani K."/>
            <person name="Pajer P."/>
            <person name="Uhlik O."/>
        </authorList>
    </citation>
    <scope>NUCLEOTIDE SEQUENCE [LARGE SCALE GENOMIC DNA]</scope>
    <source>
        <strain evidence="3">J379</strain>
    </source>
</reference>
<keyword evidence="3" id="KW-1185">Reference proteome</keyword>
<evidence type="ECO:0000259" key="1">
    <source>
        <dbReference type="Pfam" id="PF01323"/>
    </source>
</evidence>
<dbReference type="SUPFAM" id="SSF52833">
    <property type="entry name" value="Thioredoxin-like"/>
    <property type="match status" value="1"/>
</dbReference>
<evidence type="ECO:0000313" key="3">
    <source>
        <dbReference type="Proteomes" id="UP001058860"/>
    </source>
</evidence>
<organism evidence="2 3">
    <name type="scientific">Svornostia abyssi</name>
    <dbReference type="NCBI Taxonomy" id="2898438"/>
    <lineage>
        <taxon>Bacteria</taxon>
        <taxon>Bacillati</taxon>
        <taxon>Actinomycetota</taxon>
        <taxon>Thermoleophilia</taxon>
        <taxon>Solirubrobacterales</taxon>
        <taxon>Baekduiaceae</taxon>
        <taxon>Svornostia</taxon>
    </lineage>
</organism>
<dbReference type="Gene3D" id="3.40.30.10">
    <property type="entry name" value="Glutaredoxin"/>
    <property type="match status" value="1"/>
</dbReference>
<dbReference type="CDD" id="cd03024">
    <property type="entry name" value="DsbA_FrnE"/>
    <property type="match status" value="1"/>
</dbReference>